<organism evidence="3 4">
    <name type="scientific">Enterococcus italicus (strain DSM 15952 / CCUG 50447 / LMG 22039 / TP 1.5)</name>
    <dbReference type="NCBI Taxonomy" id="888064"/>
    <lineage>
        <taxon>Bacteria</taxon>
        <taxon>Bacillati</taxon>
        <taxon>Bacillota</taxon>
        <taxon>Bacilli</taxon>
        <taxon>Lactobacillales</taxon>
        <taxon>Enterococcaceae</taxon>
        <taxon>Enterococcus</taxon>
    </lineage>
</organism>
<accession>E6LE87</accession>
<dbReference type="PANTHER" id="PTHR23088">
    <property type="entry name" value="NITRILASE-RELATED"/>
    <property type="match status" value="1"/>
</dbReference>
<comment type="similarity">
    <text evidence="1">Belongs to the carbon-nitrogen hydrolase superfamily. NIT1/NIT2 family.</text>
</comment>
<dbReference type="SUPFAM" id="SSF56317">
    <property type="entry name" value="Carbon-nitrogen hydrolase"/>
    <property type="match status" value="1"/>
</dbReference>
<keyword evidence="4" id="KW-1185">Reference proteome</keyword>
<feature type="domain" description="CN hydrolase" evidence="2">
    <location>
        <begin position="2"/>
        <end position="240"/>
    </location>
</feature>
<dbReference type="CDD" id="cd07583">
    <property type="entry name" value="nitrilase_5"/>
    <property type="match status" value="1"/>
</dbReference>
<evidence type="ECO:0000313" key="3">
    <source>
        <dbReference type="EMBL" id="EFU74501.1"/>
    </source>
</evidence>
<name>E6LE87_ENTI1</name>
<proteinExistence type="inferred from homology"/>
<dbReference type="GO" id="GO:0016787">
    <property type="term" value="F:hydrolase activity"/>
    <property type="evidence" value="ECO:0007669"/>
    <property type="project" value="UniProtKB-KW"/>
</dbReference>
<dbReference type="Pfam" id="PF00795">
    <property type="entry name" value="CN_hydrolase"/>
    <property type="match status" value="1"/>
</dbReference>
<protein>
    <submittedName>
        <fullName evidence="3">Hydrolase, carbon-nitrogen family</fullName>
    </submittedName>
</protein>
<reference evidence="3 4" key="1">
    <citation type="submission" date="2010-12" db="EMBL/GenBank/DDBJ databases">
        <authorList>
            <person name="Muzny D."/>
            <person name="Qin X."/>
            <person name="Deng J."/>
            <person name="Jiang H."/>
            <person name="Liu Y."/>
            <person name="Qu J."/>
            <person name="Song X.-Z."/>
            <person name="Zhang L."/>
            <person name="Thornton R."/>
            <person name="Coyle M."/>
            <person name="Francisco L."/>
            <person name="Jackson L."/>
            <person name="Javaid M."/>
            <person name="Korchina V."/>
            <person name="Kovar C."/>
            <person name="Mata R."/>
            <person name="Mathew T."/>
            <person name="Ngo R."/>
            <person name="Nguyen L."/>
            <person name="Nguyen N."/>
            <person name="Okwuonu G."/>
            <person name="Ongeri F."/>
            <person name="Pham C."/>
            <person name="Simmons D."/>
            <person name="Wilczek-Boney K."/>
            <person name="Hale W."/>
            <person name="Jakkamsetti A."/>
            <person name="Pham P."/>
            <person name="Ruth R."/>
            <person name="San Lucas F."/>
            <person name="Warren J."/>
            <person name="Zhang J."/>
            <person name="Zhao Z."/>
            <person name="Zhou C."/>
            <person name="Zhu D."/>
            <person name="Lee S."/>
            <person name="Bess C."/>
            <person name="Blankenburg K."/>
            <person name="Forbes L."/>
            <person name="Fu Q."/>
            <person name="Gubbala S."/>
            <person name="Hirani K."/>
            <person name="Jayaseelan J.C."/>
            <person name="Lara F."/>
            <person name="Munidasa M."/>
            <person name="Palculict T."/>
            <person name="Patil S."/>
            <person name="Pu L.-L."/>
            <person name="Saada N."/>
            <person name="Tang L."/>
            <person name="Weissenberger G."/>
            <person name="Zhu Y."/>
            <person name="Hemphill L."/>
            <person name="Shang Y."/>
            <person name="Youmans B."/>
            <person name="Ayvaz T."/>
            <person name="Ross M."/>
            <person name="Santibanez J."/>
            <person name="Aqrawi P."/>
            <person name="Gross S."/>
            <person name="Joshi V."/>
            <person name="Fowler G."/>
            <person name="Nazareth L."/>
            <person name="Reid J."/>
            <person name="Worley K."/>
            <person name="Petrosino J."/>
            <person name="Highlander S."/>
            <person name="Gibbs R."/>
        </authorList>
    </citation>
    <scope>NUCLEOTIDE SEQUENCE [LARGE SCALE GENOMIC DNA]</scope>
    <source>
        <strain evidence="4">DSM 15952 / CCUG 50447 / LMG 22039 / TP 1.5</strain>
    </source>
</reference>
<dbReference type="PATRIC" id="fig|888064.11.peg.1330"/>
<dbReference type="AlphaFoldDB" id="E6LE87"/>
<dbReference type="Gene3D" id="3.60.110.10">
    <property type="entry name" value="Carbon-nitrogen hydrolase"/>
    <property type="match status" value="1"/>
</dbReference>
<dbReference type="InterPro" id="IPR003010">
    <property type="entry name" value="C-N_Hydrolase"/>
</dbReference>
<dbReference type="RefSeq" id="WP_007207698.1">
    <property type="nucleotide sequence ID" value="NZ_GL622241.1"/>
</dbReference>
<evidence type="ECO:0000259" key="2">
    <source>
        <dbReference type="PROSITE" id="PS50263"/>
    </source>
</evidence>
<dbReference type="PROSITE" id="PS50263">
    <property type="entry name" value="CN_HYDROLASE"/>
    <property type="match status" value="1"/>
</dbReference>
<dbReference type="PANTHER" id="PTHR23088:SF27">
    <property type="entry name" value="DEAMINATED GLUTATHIONE AMIDASE"/>
    <property type="match status" value="1"/>
</dbReference>
<dbReference type="OrthoDB" id="9811121at2"/>
<evidence type="ECO:0000256" key="1">
    <source>
        <dbReference type="ARBA" id="ARBA00010613"/>
    </source>
</evidence>
<dbReference type="Proteomes" id="UP000010296">
    <property type="component" value="Unassembled WGS sequence"/>
</dbReference>
<keyword evidence="3" id="KW-0378">Hydrolase</keyword>
<evidence type="ECO:0000313" key="4">
    <source>
        <dbReference type="Proteomes" id="UP000010296"/>
    </source>
</evidence>
<sequence>MKKIAVVLLQMDIAFGNPKENQRHVRELFQEANLQPGELVILPEMWNTAYDLTRLEEIADYNGQETLQLLKELATTYRVTIVGGSVAVKEGADFYNRTYVIDENGSVLTQYDKAHLFGLMAEDRYLASGNKLAFFENKQVTISPFICYDLRFPEWYRLAAQQGAEVYIVSAQWPVQRLAQWRKLLQARAIENQAFFIAVNRVGADPANHFPGHSMIIDPLGEIILELDDQECIARGEVDAAAILPVRGEIPVFKDARPALYEQIRKGETNNGIFD</sequence>
<gene>
    <name evidence="3" type="primary">cnhA</name>
    <name evidence="3" type="ORF">HMPREF9088_0677</name>
</gene>
<dbReference type="STRING" id="888064.HMPREF9088_0677"/>
<dbReference type="InterPro" id="IPR036526">
    <property type="entry name" value="C-N_Hydrolase_sf"/>
</dbReference>
<comment type="caution">
    <text evidence="3">The sequence shown here is derived from an EMBL/GenBank/DDBJ whole genome shotgun (WGS) entry which is preliminary data.</text>
</comment>
<dbReference type="eggNOG" id="COG0388">
    <property type="taxonomic scope" value="Bacteria"/>
</dbReference>
<dbReference type="EMBL" id="AEPV01000025">
    <property type="protein sequence ID" value="EFU74501.1"/>
    <property type="molecule type" value="Genomic_DNA"/>
</dbReference>
<dbReference type="HOGENOM" id="CLU_030130_3_1_9"/>